<accession>X0XFI6</accession>
<comment type="caution">
    <text evidence="1">The sequence shown here is derived from an EMBL/GenBank/DDBJ whole genome shotgun (WGS) entry which is preliminary data.</text>
</comment>
<reference evidence="1" key="1">
    <citation type="journal article" date="2014" name="Front. Microbiol.">
        <title>High frequency of phylogenetically diverse reductive dehalogenase-homologous genes in deep subseafloor sedimentary metagenomes.</title>
        <authorList>
            <person name="Kawai M."/>
            <person name="Futagami T."/>
            <person name="Toyoda A."/>
            <person name="Takaki Y."/>
            <person name="Nishi S."/>
            <person name="Hori S."/>
            <person name="Arai W."/>
            <person name="Tsubouchi T."/>
            <person name="Morono Y."/>
            <person name="Uchiyama I."/>
            <person name="Ito T."/>
            <person name="Fujiyama A."/>
            <person name="Inagaki F."/>
            <person name="Takami H."/>
        </authorList>
    </citation>
    <scope>NUCLEOTIDE SEQUENCE</scope>
    <source>
        <strain evidence="1">Expedition CK06-06</strain>
    </source>
</reference>
<feature type="non-terminal residue" evidence="1">
    <location>
        <position position="83"/>
    </location>
</feature>
<dbReference type="EMBL" id="BARS01041225">
    <property type="protein sequence ID" value="GAG41870.1"/>
    <property type="molecule type" value="Genomic_DNA"/>
</dbReference>
<evidence type="ECO:0000313" key="1">
    <source>
        <dbReference type="EMBL" id="GAG41870.1"/>
    </source>
</evidence>
<proteinExistence type="predicted"/>
<gene>
    <name evidence="1" type="ORF">S01H1_62727</name>
</gene>
<protein>
    <submittedName>
        <fullName evidence="1">Uncharacterized protein</fullName>
    </submittedName>
</protein>
<dbReference type="AlphaFoldDB" id="X0XFI6"/>
<sequence length="83" mass="9393">MGAVNWTRSEEANIGLLETRLRQEVAKEVFFSPFAGETIVKYDDRGRKRKIPSGKPIEVMNDFIEDGMDFMKIPMLLELTGAG</sequence>
<name>X0XFI6_9ZZZZ</name>
<organism evidence="1">
    <name type="scientific">marine sediment metagenome</name>
    <dbReference type="NCBI Taxonomy" id="412755"/>
    <lineage>
        <taxon>unclassified sequences</taxon>
        <taxon>metagenomes</taxon>
        <taxon>ecological metagenomes</taxon>
    </lineage>
</organism>